<organism evidence="2 3">
    <name type="scientific">Phytophthora nicotianae P1976</name>
    <dbReference type="NCBI Taxonomy" id="1317066"/>
    <lineage>
        <taxon>Eukaryota</taxon>
        <taxon>Sar</taxon>
        <taxon>Stramenopiles</taxon>
        <taxon>Oomycota</taxon>
        <taxon>Peronosporomycetes</taxon>
        <taxon>Peronosporales</taxon>
        <taxon>Peronosporaceae</taxon>
        <taxon>Phytophthora</taxon>
    </lineage>
</organism>
<feature type="compositionally biased region" description="Basic residues" evidence="1">
    <location>
        <begin position="1"/>
        <end position="12"/>
    </location>
</feature>
<name>A0A081AV25_PHYNI</name>
<dbReference type="Proteomes" id="UP000028582">
    <property type="component" value="Unassembled WGS sequence"/>
</dbReference>
<sequence length="186" mass="21461">MSMIKSQKKLSKGPKGPPEIIKGEASDTPKSSKNKHTYVPQSTDTDANMEKPTAPEESFEDFFSGVNDVAQKVVNTRAYIKGKKKSLKEVVDDHVLKYLNKRREFRKEDSNLRRREMADKFADEVMKESLKLLKRKRIDTPPNKSPTDKRATKPTGKRDEDISRKLFEQSDDEQSSDDKEIKEEKR</sequence>
<proteinExistence type="predicted"/>
<accession>A0A081AV25</accession>
<reference evidence="2 3" key="1">
    <citation type="submission" date="2013-11" db="EMBL/GenBank/DDBJ databases">
        <title>The Genome Sequence of Phytophthora parasitica P1976.</title>
        <authorList>
            <consortium name="The Broad Institute Genomics Platform"/>
            <person name="Russ C."/>
            <person name="Tyler B."/>
            <person name="Panabieres F."/>
            <person name="Shan W."/>
            <person name="Tripathy S."/>
            <person name="Grunwald N."/>
            <person name="Machado M."/>
            <person name="Johnson C.S."/>
            <person name="Walker B."/>
            <person name="Young S."/>
            <person name="Zeng Q."/>
            <person name="Gargeya S."/>
            <person name="Fitzgerald M."/>
            <person name="Haas B."/>
            <person name="Abouelleil A."/>
            <person name="Allen A.W."/>
            <person name="Alvarado L."/>
            <person name="Arachchi H.M."/>
            <person name="Berlin A.M."/>
            <person name="Chapman S.B."/>
            <person name="Gainer-Dewar J."/>
            <person name="Goldberg J."/>
            <person name="Griggs A."/>
            <person name="Gujja S."/>
            <person name="Hansen M."/>
            <person name="Howarth C."/>
            <person name="Imamovic A."/>
            <person name="Ireland A."/>
            <person name="Larimer J."/>
            <person name="McCowan C."/>
            <person name="Murphy C."/>
            <person name="Pearson M."/>
            <person name="Poon T.W."/>
            <person name="Priest M."/>
            <person name="Roberts A."/>
            <person name="Saif S."/>
            <person name="Shea T."/>
            <person name="Sisk P."/>
            <person name="Sykes S."/>
            <person name="Wortman J."/>
            <person name="Nusbaum C."/>
            <person name="Birren B."/>
        </authorList>
    </citation>
    <scope>NUCLEOTIDE SEQUENCE [LARGE SCALE GENOMIC DNA]</scope>
    <source>
        <strain evidence="2 3">P1976</strain>
    </source>
</reference>
<evidence type="ECO:0000313" key="2">
    <source>
        <dbReference type="EMBL" id="ETO82736.1"/>
    </source>
</evidence>
<feature type="region of interest" description="Disordered" evidence="1">
    <location>
        <begin position="132"/>
        <end position="186"/>
    </location>
</feature>
<feature type="region of interest" description="Disordered" evidence="1">
    <location>
        <begin position="1"/>
        <end position="57"/>
    </location>
</feature>
<feature type="compositionally biased region" description="Basic and acidic residues" evidence="1">
    <location>
        <begin position="176"/>
        <end position="186"/>
    </location>
</feature>
<protein>
    <submittedName>
        <fullName evidence="2">Uncharacterized protein</fullName>
    </submittedName>
</protein>
<feature type="compositionally biased region" description="Basic and acidic residues" evidence="1">
    <location>
        <begin position="146"/>
        <end position="168"/>
    </location>
</feature>
<evidence type="ECO:0000256" key="1">
    <source>
        <dbReference type="SAM" id="MobiDB-lite"/>
    </source>
</evidence>
<evidence type="ECO:0000313" key="3">
    <source>
        <dbReference type="Proteomes" id="UP000028582"/>
    </source>
</evidence>
<dbReference type="EMBL" id="ANJA01000642">
    <property type="protein sequence ID" value="ETO82736.1"/>
    <property type="molecule type" value="Genomic_DNA"/>
</dbReference>
<gene>
    <name evidence="2" type="ORF">F444_03152</name>
</gene>
<comment type="caution">
    <text evidence="2">The sequence shown here is derived from an EMBL/GenBank/DDBJ whole genome shotgun (WGS) entry which is preliminary data.</text>
</comment>
<dbReference type="AlphaFoldDB" id="A0A081AV25"/>